<reference evidence="1" key="1">
    <citation type="journal article" date="2022" name="Int. J. Mol. Sci.">
        <title>Draft Genome of Tanacetum Coccineum: Genomic Comparison of Closely Related Tanacetum-Family Plants.</title>
        <authorList>
            <person name="Yamashiro T."/>
            <person name="Shiraishi A."/>
            <person name="Nakayama K."/>
            <person name="Satake H."/>
        </authorList>
    </citation>
    <scope>NUCLEOTIDE SEQUENCE</scope>
</reference>
<gene>
    <name evidence="1" type="ORF">Tco_0977091</name>
</gene>
<proteinExistence type="predicted"/>
<evidence type="ECO:0000313" key="2">
    <source>
        <dbReference type="Proteomes" id="UP001151760"/>
    </source>
</evidence>
<keyword evidence="2" id="KW-1185">Reference proteome</keyword>
<name>A0ABQ5EJ63_9ASTR</name>
<sequence length="151" mass="17274">MKKCQLKPEGGSSYISKLPSRKYITTLDKINQVAGSQLESARRFSARGHEEVQMVQATTARFREQESINFLEHKMKNDPEFLYDETGQVHDSVSVLGESSKQRKENSDDLLSSRLRQYEEAKQDDGLFDMSDILEELKQSKALNALQDDVK</sequence>
<reference evidence="1" key="2">
    <citation type="submission" date="2022-01" db="EMBL/GenBank/DDBJ databases">
        <authorList>
            <person name="Yamashiro T."/>
            <person name="Shiraishi A."/>
            <person name="Satake H."/>
            <person name="Nakayama K."/>
        </authorList>
    </citation>
    <scope>NUCLEOTIDE SEQUENCE</scope>
</reference>
<dbReference type="Proteomes" id="UP001151760">
    <property type="component" value="Unassembled WGS sequence"/>
</dbReference>
<comment type="caution">
    <text evidence="1">The sequence shown here is derived from an EMBL/GenBank/DDBJ whole genome shotgun (WGS) entry which is preliminary data.</text>
</comment>
<evidence type="ECO:0000313" key="1">
    <source>
        <dbReference type="EMBL" id="GJT50934.1"/>
    </source>
</evidence>
<dbReference type="EMBL" id="BQNB010016363">
    <property type="protein sequence ID" value="GJT50934.1"/>
    <property type="molecule type" value="Genomic_DNA"/>
</dbReference>
<protein>
    <submittedName>
        <fullName evidence="1">Uncharacterized protein</fullName>
    </submittedName>
</protein>
<accession>A0ABQ5EJ63</accession>
<organism evidence="1 2">
    <name type="scientific">Tanacetum coccineum</name>
    <dbReference type="NCBI Taxonomy" id="301880"/>
    <lineage>
        <taxon>Eukaryota</taxon>
        <taxon>Viridiplantae</taxon>
        <taxon>Streptophyta</taxon>
        <taxon>Embryophyta</taxon>
        <taxon>Tracheophyta</taxon>
        <taxon>Spermatophyta</taxon>
        <taxon>Magnoliopsida</taxon>
        <taxon>eudicotyledons</taxon>
        <taxon>Gunneridae</taxon>
        <taxon>Pentapetalae</taxon>
        <taxon>asterids</taxon>
        <taxon>campanulids</taxon>
        <taxon>Asterales</taxon>
        <taxon>Asteraceae</taxon>
        <taxon>Asteroideae</taxon>
        <taxon>Anthemideae</taxon>
        <taxon>Anthemidinae</taxon>
        <taxon>Tanacetum</taxon>
    </lineage>
</organism>